<gene>
    <name evidence="2" type="ORF">BFP76_11025</name>
</gene>
<proteinExistence type="predicted"/>
<accession>A0A2G5KAA2</accession>
<dbReference type="InterPro" id="IPR013762">
    <property type="entry name" value="Integrase-like_cat_sf"/>
</dbReference>
<feature type="compositionally biased region" description="Basic and acidic residues" evidence="1">
    <location>
        <begin position="31"/>
        <end position="51"/>
    </location>
</feature>
<name>A0A2G5KAA2_9RHOB</name>
<feature type="region of interest" description="Disordered" evidence="1">
    <location>
        <begin position="18"/>
        <end position="51"/>
    </location>
</feature>
<evidence type="ECO:0000313" key="3">
    <source>
        <dbReference type="Proteomes" id="UP000231516"/>
    </source>
</evidence>
<dbReference type="GO" id="GO:0015074">
    <property type="term" value="P:DNA integration"/>
    <property type="evidence" value="ECO:0007669"/>
    <property type="project" value="InterPro"/>
</dbReference>
<comment type="caution">
    <text evidence="2">The sequence shown here is derived from an EMBL/GenBank/DDBJ whole genome shotgun (WGS) entry which is preliminary data.</text>
</comment>
<reference evidence="2 3" key="1">
    <citation type="submission" date="2016-08" db="EMBL/GenBank/DDBJ databases">
        <title>Draft genome of Amylibacter sp. strain 4G11.</title>
        <authorList>
            <person name="Wong S.-K."/>
            <person name="Hamasaki K."/>
            <person name="Yoshizawa S."/>
        </authorList>
    </citation>
    <scope>NUCLEOTIDE SEQUENCE [LARGE SCALE GENOMIC DNA]</scope>
    <source>
        <strain evidence="2 3">4G11</strain>
    </source>
</reference>
<dbReference type="Proteomes" id="UP000231516">
    <property type="component" value="Unassembled WGS sequence"/>
</dbReference>
<protein>
    <submittedName>
        <fullName evidence="2">Uncharacterized protein</fullName>
    </submittedName>
</protein>
<dbReference type="Gene3D" id="1.10.443.10">
    <property type="entry name" value="Intergrase catalytic core"/>
    <property type="match status" value="1"/>
</dbReference>
<organism evidence="2 3">
    <name type="scientific">Paramylibacter kogurei</name>
    <dbReference type="NCBI Taxonomy" id="1889778"/>
    <lineage>
        <taxon>Bacteria</taxon>
        <taxon>Pseudomonadati</taxon>
        <taxon>Pseudomonadota</taxon>
        <taxon>Alphaproteobacteria</taxon>
        <taxon>Rhodobacterales</taxon>
        <taxon>Paracoccaceae</taxon>
        <taxon>Paramylibacter</taxon>
    </lineage>
</organism>
<dbReference type="GO" id="GO:0003677">
    <property type="term" value="F:DNA binding"/>
    <property type="evidence" value="ECO:0007669"/>
    <property type="project" value="InterPro"/>
</dbReference>
<sequence>MATTHAVTKAFAMACRNSPEKITPHSAKHSIAAERDRRRLSHEQRKAWSENIGHDNETITEQYYGKLSDDRRFELLEEVQEDQISPPLNLSDEAKIEMANEFLK</sequence>
<evidence type="ECO:0000256" key="1">
    <source>
        <dbReference type="SAM" id="MobiDB-lite"/>
    </source>
</evidence>
<dbReference type="GO" id="GO:0006310">
    <property type="term" value="P:DNA recombination"/>
    <property type="evidence" value="ECO:0007669"/>
    <property type="project" value="InterPro"/>
</dbReference>
<dbReference type="AlphaFoldDB" id="A0A2G5KAA2"/>
<keyword evidence="3" id="KW-1185">Reference proteome</keyword>
<dbReference type="EMBL" id="MDGM01000003">
    <property type="protein sequence ID" value="PIB26447.1"/>
    <property type="molecule type" value="Genomic_DNA"/>
</dbReference>
<evidence type="ECO:0000313" key="2">
    <source>
        <dbReference type="EMBL" id="PIB26447.1"/>
    </source>
</evidence>